<gene>
    <name evidence="1" type="primary">sgmC</name>
    <name evidence="1" type="ORF">DAT39_008149</name>
</gene>
<dbReference type="EMBL" id="QNUK01000096">
    <property type="protein sequence ID" value="KAF5902132.1"/>
    <property type="molecule type" value="Genomic_DNA"/>
</dbReference>
<name>A0A8J4X2P1_CLAMG</name>
<proteinExistence type="predicted"/>
<accession>A0A8J4X2P1</accession>
<sequence>GVWVVASARACEWMGGELFVYVHGSGRERRCRPLTYSSDSPLSKRVVNA</sequence>
<reference evidence="1" key="1">
    <citation type="submission" date="2020-07" db="EMBL/GenBank/DDBJ databases">
        <title>Clarias magur genome sequencing, assembly and annotation.</title>
        <authorList>
            <person name="Kushwaha B."/>
            <person name="Kumar R."/>
            <person name="Das P."/>
            <person name="Joshi C.G."/>
            <person name="Kumar D."/>
            <person name="Nagpure N.S."/>
            <person name="Pandey M."/>
            <person name="Agarwal S."/>
            <person name="Srivastava S."/>
            <person name="Singh M."/>
            <person name="Sahoo L."/>
            <person name="Jayasankar P."/>
            <person name="Meher P.K."/>
            <person name="Koringa P.G."/>
            <person name="Iquebal M.A."/>
            <person name="Das S.P."/>
            <person name="Bit A."/>
            <person name="Patnaik S."/>
            <person name="Patel N."/>
            <person name="Shah T.M."/>
            <person name="Hinsu A."/>
            <person name="Jena J.K."/>
        </authorList>
    </citation>
    <scope>NUCLEOTIDE SEQUENCE</scope>
    <source>
        <strain evidence="1">CIFAMagur01</strain>
        <tissue evidence="1">Testis</tissue>
    </source>
</reference>
<keyword evidence="2" id="KW-1185">Reference proteome</keyword>
<comment type="caution">
    <text evidence="1">The sequence shown here is derived from an EMBL/GenBank/DDBJ whole genome shotgun (WGS) entry which is preliminary data.</text>
</comment>
<protein>
    <submittedName>
        <fullName evidence="1">Cytoplasmic FMR1-interacting protein 2</fullName>
    </submittedName>
</protein>
<organism evidence="1 2">
    <name type="scientific">Clarias magur</name>
    <name type="common">Asian catfish</name>
    <name type="synonym">Macropteronotus magur</name>
    <dbReference type="NCBI Taxonomy" id="1594786"/>
    <lineage>
        <taxon>Eukaryota</taxon>
        <taxon>Metazoa</taxon>
        <taxon>Chordata</taxon>
        <taxon>Craniata</taxon>
        <taxon>Vertebrata</taxon>
        <taxon>Euteleostomi</taxon>
        <taxon>Actinopterygii</taxon>
        <taxon>Neopterygii</taxon>
        <taxon>Teleostei</taxon>
        <taxon>Ostariophysi</taxon>
        <taxon>Siluriformes</taxon>
        <taxon>Clariidae</taxon>
        <taxon>Clarias</taxon>
    </lineage>
</organism>
<dbReference type="AlphaFoldDB" id="A0A8J4X2P1"/>
<dbReference type="Proteomes" id="UP000727407">
    <property type="component" value="Unassembled WGS sequence"/>
</dbReference>
<evidence type="ECO:0000313" key="2">
    <source>
        <dbReference type="Proteomes" id="UP000727407"/>
    </source>
</evidence>
<feature type="non-terminal residue" evidence="1">
    <location>
        <position position="1"/>
    </location>
</feature>
<evidence type="ECO:0000313" key="1">
    <source>
        <dbReference type="EMBL" id="KAF5902132.1"/>
    </source>
</evidence>